<dbReference type="EMBL" id="CP009386">
    <property type="protein sequence ID" value="AIN97126.1"/>
    <property type="molecule type" value="Genomic_DNA"/>
</dbReference>
<dbReference type="InterPro" id="IPR005184">
    <property type="entry name" value="DUF306_Meta_HslJ"/>
</dbReference>
<dbReference type="Pfam" id="PF03724">
    <property type="entry name" value="META"/>
    <property type="match status" value="1"/>
</dbReference>
<proteinExistence type="predicted"/>
<gene>
    <name evidence="2" type="primary">META1</name>
    <name evidence="2" type="ORF">LPMP_170880</name>
</gene>
<dbReference type="VEuPathDB" id="TriTrypDB:LPAL13_170014700"/>
<accession>A0A088S6F1</accession>
<dbReference type="VEuPathDB" id="TriTrypDB:LPMP_170880"/>
<dbReference type="eggNOG" id="ENOG502SGZ5">
    <property type="taxonomic scope" value="Eukaryota"/>
</dbReference>
<dbReference type="KEGG" id="lpan:LPMP_170880"/>
<dbReference type="Proteomes" id="UP000063063">
    <property type="component" value="Chromosome 17"/>
</dbReference>
<reference evidence="2 3" key="1">
    <citation type="journal article" date="2015" name="Sci. Rep.">
        <title>The genome of Leishmania panamensis: insights into genomics of the L. (Viannia) subgenus.</title>
        <authorList>
            <person name="Llanes A."/>
            <person name="Restrepo C.M."/>
            <person name="Vecchio G.D."/>
            <person name="Anguizola F.J."/>
            <person name="Lleonart R."/>
        </authorList>
    </citation>
    <scope>NUCLEOTIDE SEQUENCE [LARGE SCALE GENOMIC DNA]</scope>
    <source>
        <strain evidence="2 3">MHOM/PA/94/PSC-1</strain>
    </source>
</reference>
<name>A0A088S6F1_LEIPA</name>
<dbReference type="RefSeq" id="XP_010697779.1">
    <property type="nucleotide sequence ID" value="XM_010699477.1"/>
</dbReference>
<dbReference type="OrthoDB" id="258733at2759"/>
<organism evidence="2 3">
    <name type="scientific">Leishmania panamensis</name>
    <dbReference type="NCBI Taxonomy" id="5679"/>
    <lineage>
        <taxon>Eukaryota</taxon>
        <taxon>Discoba</taxon>
        <taxon>Euglenozoa</taxon>
        <taxon>Kinetoplastea</taxon>
        <taxon>Metakinetoplastina</taxon>
        <taxon>Trypanosomatida</taxon>
        <taxon>Trypanosomatidae</taxon>
        <taxon>Leishmaniinae</taxon>
        <taxon>Leishmania</taxon>
        <taxon>Leishmania guyanensis species complex</taxon>
    </lineage>
</organism>
<keyword evidence="3" id="KW-1185">Reference proteome</keyword>
<dbReference type="InterPro" id="IPR038670">
    <property type="entry name" value="HslJ-like_sf"/>
</dbReference>
<dbReference type="Gene3D" id="2.40.128.270">
    <property type="match status" value="1"/>
</dbReference>
<evidence type="ECO:0000313" key="3">
    <source>
        <dbReference type="Proteomes" id="UP000063063"/>
    </source>
</evidence>
<protein>
    <submittedName>
        <fullName evidence="2">META domain-containing protein, putative</fullName>
    </submittedName>
</protein>
<sequence length="112" mass="11926">MGIEDLHGRYTAKLMDGVPAPAGVTVEFSAGANSGAVRIHARVVNIMNGMLKVKENKLSGSLISTMMAGSDDLMAIEGIFLQGFMSGVTYTLREDGKLVLQLKSHTIEFVPA</sequence>
<dbReference type="SMR" id="A0A088S6F1"/>
<dbReference type="AlphaFoldDB" id="A0A088S6F1"/>
<evidence type="ECO:0000259" key="1">
    <source>
        <dbReference type="Pfam" id="PF03724"/>
    </source>
</evidence>
<dbReference type="GeneID" id="22573831"/>
<feature type="domain" description="DUF306" evidence="1">
    <location>
        <begin position="7"/>
        <end position="105"/>
    </location>
</feature>
<evidence type="ECO:0000313" key="2">
    <source>
        <dbReference type="EMBL" id="AIN97126.1"/>
    </source>
</evidence>